<keyword evidence="5" id="KW-1185">Reference proteome</keyword>
<name>A0A9E8LWI8_9BACI</name>
<dbReference type="InterPro" id="IPR051168">
    <property type="entry name" value="AASS"/>
</dbReference>
<dbReference type="InterPro" id="IPR032095">
    <property type="entry name" value="Sacchrp_dh-like_C"/>
</dbReference>
<dbReference type="EMBL" id="CP106878">
    <property type="protein sequence ID" value="WAA10879.1"/>
    <property type="molecule type" value="Genomic_DNA"/>
</dbReference>
<proteinExistence type="predicted"/>
<dbReference type="KEGG" id="faf:OE104_06080"/>
<gene>
    <name evidence="4" type="ORF">OE104_06080</name>
</gene>
<sequence length="385" mass="42822">MKIVVLGAGLMGKEVARDLVRSTVVEEVELADVDYDKAKVASSEIHHAKLKIYQLDANNEQQLAQLMNNYDVVVNALFYKFNKIVAKTAIKTGTHSVDLGGHIQQITNQILEWKEEARKAKVTIIPDLGVAPGMINILTGYGASKLQNPDSVKLYVGGIPLRPAPPLEYNHVFSLDGLFDHYTDPSTIIRDGKKTTVPSLSEIETVYFDKFGPLEAFHTSGGTSTLLNTFSNLTTLEYKTIRYPGHAAKFQFLKDLHLLSRNPIHFNRSISISPRDMLLKVMEPLLSLEDQEDVVLLRVIVSGEHKGKQTTITYEMVTYKEKETGITAMAKATAGTISVVAQMIGSGIIRKRGIFAPEEIVPGDIYIEEMDKRNVHIIEKVEKDT</sequence>
<dbReference type="Proteomes" id="UP001164718">
    <property type="component" value="Chromosome"/>
</dbReference>
<keyword evidence="1" id="KW-0560">Oxidoreductase</keyword>
<reference evidence="4" key="1">
    <citation type="submission" date="2022-09" db="EMBL/GenBank/DDBJ databases">
        <title>Complete Genomes of Fervidibacillus albus and Fervidibacillus halotolerans isolated from tidal flat sediments.</title>
        <authorList>
            <person name="Kwon K.K."/>
            <person name="Yang S.-H."/>
            <person name="Park M.J."/>
            <person name="Oh H.-M."/>
        </authorList>
    </citation>
    <scope>NUCLEOTIDE SEQUENCE</scope>
    <source>
        <strain evidence="4">MEBiC13591</strain>
    </source>
</reference>
<feature type="domain" description="Saccharopine dehydrogenase NADP binding" evidence="2">
    <location>
        <begin position="3"/>
        <end position="125"/>
    </location>
</feature>
<dbReference type="Pfam" id="PF03435">
    <property type="entry name" value="Sacchrp_dh_NADP"/>
    <property type="match status" value="1"/>
</dbReference>
<evidence type="ECO:0000313" key="4">
    <source>
        <dbReference type="EMBL" id="WAA10879.1"/>
    </source>
</evidence>
<dbReference type="Gene3D" id="3.30.360.10">
    <property type="entry name" value="Dihydrodipicolinate Reductase, domain 2"/>
    <property type="match status" value="1"/>
</dbReference>
<evidence type="ECO:0000256" key="1">
    <source>
        <dbReference type="ARBA" id="ARBA00023002"/>
    </source>
</evidence>
<dbReference type="InterPro" id="IPR036291">
    <property type="entry name" value="NAD(P)-bd_dom_sf"/>
</dbReference>
<dbReference type="AlphaFoldDB" id="A0A9E8LWI8"/>
<dbReference type="GO" id="GO:0016491">
    <property type="term" value="F:oxidoreductase activity"/>
    <property type="evidence" value="ECO:0007669"/>
    <property type="project" value="UniProtKB-KW"/>
</dbReference>
<dbReference type="PANTHER" id="PTHR11133">
    <property type="entry name" value="SACCHAROPINE DEHYDROGENASE"/>
    <property type="match status" value="1"/>
</dbReference>
<dbReference type="InterPro" id="IPR005097">
    <property type="entry name" value="Sacchrp_dh_NADP-bd"/>
</dbReference>
<dbReference type="Pfam" id="PF16653">
    <property type="entry name" value="Sacchrp_dh_C"/>
    <property type="match status" value="1"/>
</dbReference>
<evidence type="ECO:0000259" key="3">
    <source>
        <dbReference type="Pfam" id="PF16653"/>
    </source>
</evidence>
<evidence type="ECO:0000313" key="5">
    <source>
        <dbReference type="Proteomes" id="UP001164718"/>
    </source>
</evidence>
<accession>A0A9E8LWI8</accession>
<protein>
    <submittedName>
        <fullName evidence="4">Saccharopine dehydrogenase NADP-binding domain-containing protein</fullName>
    </submittedName>
</protein>
<dbReference type="SUPFAM" id="SSF55347">
    <property type="entry name" value="Glyceraldehyde-3-phosphate dehydrogenase-like, C-terminal domain"/>
    <property type="match status" value="1"/>
</dbReference>
<feature type="domain" description="Saccharopine dehydrogenase-like C-terminal" evidence="3">
    <location>
        <begin position="129"/>
        <end position="372"/>
    </location>
</feature>
<evidence type="ECO:0000259" key="2">
    <source>
        <dbReference type="Pfam" id="PF03435"/>
    </source>
</evidence>
<dbReference type="PANTHER" id="PTHR11133:SF22">
    <property type="entry name" value="ALPHA-AMINOADIPIC SEMIALDEHYDE SYNTHASE, MITOCHONDRIAL"/>
    <property type="match status" value="1"/>
</dbReference>
<dbReference type="RefSeq" id="WP_275418688.1">
    <property type="nucleotide sequence ID" value="NZ_CP106878.1"/>
</dbReference>
<dbReference type="Gene3D" id="3.40.50.720">
    <property type="entry name" value="NAD(P)-binding Rossmann-like Domain"/>
    <property type="match status" value="1"/>
</dbReference>
<dbReference type="SUPFAM" id="SSF51735">
    <property type="entry name" value="NAD(P)-binding Rossmann-fold domains"/>
    <property type="match status" value="1"/>
</dbReference>
<organism evidence="4 5">
    <name type="scientific">Fervidibacillus albus</name>
    <dbReference type="NCBI Taxonomy" id="2980026"/>
    <lineage>
        <taxon>Bacteria</taxon>
        <taxon>Bacillati</taxon>
        <taxon>Bacillota</taxon>
        <taxon>Bacilli</taxon>
        <taxon>Bacillales</taxon>
        <taxon>Bacillaceae</taxon>
        <taxon>Fervidibacillus</taxon>
    </lineage>
</organism>